<dbReference type="GO" id="GO:0007030">
    <property type="term" value="P:Golgi organization"/>
    <property type="evidence" value="ECO:0007669"/>
    <property type="project" value="TreeGrafter"/>
</dbReference>
<evidence type="ECO:0000313" key="13">
    <source>
        <dbReference type="EMBL" id="CDR00731.1"/>
    </source>
</evidence>
<dbReference type="GO" id="GO:0000166">
    <property type="term" value="F:nucleotide binding"/>
    <property type="evidence" value="ECO:0007669"/>
    <property type="project" value="InterPro"/>
</dbReference>
<keyword evidence="6" id="KW-0472">Membrane</keyword>
<name>A0A060Z9Q3_ONCMY</name>
<gene>
    <name evidence="13" type="ORF">GSONMT00035080001</name>
</gene>
<dbReference type="SUPFAM" id="SSF81660">
    <property type="entry name" value="Metal cation-transporting ATPase, ATP-binding domain N"/>
    <property type="match status" value="1"/>
</dbReference>
<dbReference type="Pfam" id="PF13246">
    <property type="entry name" value="Cation_ATPase"/>
    <property type="match status" value="1"/>
</dbReference>
<comment type="catalytic activity">
    <reaction evidence="11">
        <text>a 1,2-diacyl-sn-glycero-3-phospho-L-serine(out) + ATP + H2O = a 1,2-diacyl-sn-glycero-3-phospho-L-serine(in) + ADP + phosphate + H(+)</text>
        <dbReference type="Rhea" id="RHEA:38567"/>
        <dbReference type="ChEBI" id="CHEBI:15377"/>
        <dbReference type="ChEBI" id="CHEBI:15378"/>
        <dbReference type="ChEBI" id="CHEBI:30616"/>
        <dbReference type="ChEBI" id="CHEBI:43474"/>
        <dbReference type="ChEBI" id="CHEBI:57262"/>
        <dbReference type="ChEBI" id="CHEBI:456216"/>
    </reaction>
    <physiologicalReaction direction="left-to-right" evidence="11">
        <dbReference type="Rhea" id="RHEA:38568"/>
    </physiologicalReaction>
</comment>
<proteinExistence type="predicted"/>
<dbReference type="GO" id="GO:0005783">
    <property type="term" value="C:endoplasmic reticulum"/>
    <property type="evidence" value="ECO:0007669"/>
    <property type="project" value="UniProtKB-SubCell"/>
</dbReference>
<evidence type="ECO:0000256" key="9">
    <source>
        <dbReference type="ARBA" id="ARBA00023034"/>
    </source>
</evidence>
<dbReference type="Gene3D" id="3.40.1110.10">
    <property type="entry name" value="Calcium-transporting ATPase, cytoplasmic domain N"/>
    <property type="match status" value="1"/>
</dbReference>
<dbReference type="InterPro" id="IPR023299">
    <property type="entry name" value="ATPase_P-typ_cyto_dom_N"/>
</dbReference>
<evidence type="ECO:0000256" key="2">
    <source>
        <dbReference type="ARBA" id="ARBA00004240"/>
    </source>
</evidence>
<dbReference type="GO" id="GO:0005802">
    <property type="term" value="C:trans-Golgi network"/>
    <property type="evidence" value="ECO:0007669"/>
    <property type="project" value="TreeGrafter"/>
</dbReference>
<evidence type="ECO:0000256" key="6">
    <source>
        <dbReference type="ARBA" id="ARBA00022475"/>
    </source>
</evidence>
<keyword evidence="9" id="KW-0333">Golgi apparatus</keyword>
<keyword evidence="6" id="KW-1003">Cell membrane</keyword>
<reference evidence="13" key="2">
    <citation type="submission" date="2014-03" db="EMBL/GenBank/DDBJ databases">
        <authorList>
            <person name="Genoscope - CEA"/>
        </authorList>
    </citation>
    <scope>NUCLEOTIDE SEQUENCE</scope>
</reference>
<dbReference type="PANTHER" id="PTHR24092:SF48">
    <property type="entry name" value="PHOSPHOLIPID-TRANSPORTING ATPASE IC"/>
    <property type="match status" value="1"/>
</dbReference>
<evidence type="ECO:0000256" key="3">
    <source>
        <dbReference type="ARBA" id="ARBA00004555"/>
    </source>
</evidence>
<evidence type="ECO:0000256" key="12">
    <source>
        <dbReference type="ARBA" id="ARBA00052223"/>
    </source>
</evidence>
<dbReference type="STRING" id="8022.A0A060Z9Q3"/>
<dbReference type="FunFam" id="3.40.1110.10:FF:000012">
    <property type="entry name" value="Phospholipid-transporting ATPase"/>
    <property type="match status" value="1"/>
</dbReference>
<evidence type="ECO:0000256" key="4">
    <source>
        <dbReference type="ARBA" id="ARBA00004651"/>
    </source>
</evidence>
<comment type="subcellular location">
    <subcellularLocation>
        <location evidence="4">Cell membrane</location>
        <topology evidence="4">Multi-pass membrane protein</topology>
    </subcellularLocation>
    <subcellularLocation>
        <location evidence="2">Endoplasmic reticulum</location>
    </subcellularLocation>
    <subcellularLocation>
        <location evidence="3">Golgi apparatus</location>
    </subcellularLocation>
</comment>
<dbReference type="GO" id="GO:0046872">
    <property type="term" value="F:metal ion binding"/>
    <property type="evidence" value="ECO:0007669"/>
    <property type="project" value="UniProtKB-KW"/>
</dbReference>
<evidence type="ECO:0000256" key="10">
    <source>
        <dbReference type="ARBA" id="ARBA00034036"/>
    </source>
</evidence>
<dbReference type="GO" id="GO:0045332">
    <property type="term" value="P:phospholipid translocation"/>
    <property type="evidence" value="ECO:0007669"/>
    <property type="project" value="TreeGrafter"/>
</dbReference>
<sequence length="178" mass="20325">MVEQKEDELVYQAASPDEGALVTAARNFGFVFLSRTQDTITISEMDQEMTYEVLALLDFNSDRKRMSIILRFPDGRIRLYCKGADTVIYERLSPNSRHKEVTQTALDIFANQTLRTLCLCYKDISKQEFDAWAKKHKDASVAMGNREAALDRVYEQIENNLMVGHTPNTSINQVTSTM</sequence>
<dbReference type="GO" id="GO:0005886">
    <property type="term" value="C:plasma membrane"/>
    <property type="evidence" value="ECO:0007669"/>
    <property type="project" value="UniProtKB-SubCell"/>
</dbReference>
<keyword evidence="8" id="KW-0256">Endoplasmic reticulum</keyword>
<dbReference type="Proteomes" id="UP000193380">
    <property type="component" value="Unassembled WGS sequence"/>
</dbReference>
<dbReference type="PaxDb" id="8022-A0A060Z9Q3"/>
<dbReference type="EMBL" id="FR960214">
    <property type="protein sequence ID" value="CDR00731.1"/>
    <property type="molecule type" value="Genomic_DNA"/>
</dbReference>
<evidence type="ECO:0000313" key="14">
    <source>
        <dbReference type="Proteomes" id="UP000193380"/>
    </source>
</evidence>
<dbReference type="AlphaFoldDB" id="A0A060Z9Q3"/>
<comment type="cofactor">
    <cofactor evidence="1">
        <name>Mg(2+)</name>
        <dbReference type="ChEBI" id="CHEBI:18420"/>
    </cofactor>
</comment>
<evidence type="ECO:0000256" key="8">
    <source>
        <dbReference type="ARBA" id="ARBA00022824"/>
    </source>
</evidence>
<dbReference type="EC" id="7.6.2.1" evidence="5"/>
<evidence type="ECO:0000256" key="5">
    <source>
        <dbReference type="ARBA" id="ARBA00012189"/>
    </source>
</evidence>
<evidence type="ECO:0000256" key="11">
    <source>
        <dbReference type="ARBA" id="ARBA00051303"/>
    </source>
</evidence>
<comment type="catalytic activity">
    <reaction evidence="10">
        <text>ATP + H2O + phospholipidSide 1 = ADP + phosphate + phospholipidSide 2.</text>
        <dbReference type="EC" id="7.6.2.1"/>
    </reaction>
</comment>
<protein>
    <recommendedName>
        <fullName evidence="5">P-type phospholipid transporter</fullName>
        <ecNumber evidence="5">7.6.2.1</ecNumber>
    </recommendedName>
</protein>
<keyword evidence="7" id="KW-0479">Metal-binding</keyword>
<dbReference type="PANTHER" id="PTHR24092">
    <property type="entry name" value="PROBABLE PHOSPHOLIPID-TRANSPORTING ATPASE"/>
    <property type="match status" value="1"/>
</dbReference>
<organism evidence="13 14">
    <name type="scientific">Oncorhynchus mykiss</name>
    <name type="common">Rainbow trout</name>
    <name type="synonym">Salmo gairdneri</name>
    <dbReference type="NCBI Taxonomy" id="8022"/>
    <lineage>
        <taxon>Eukaryota</taxon>
        <taxon>Metazoa</taxon>
        <taxon>Chordata</taxon>
        <taxon>Craniata</taxon>
        <taxon>Vertebrata</taxon>
        <taxon>Euteleostomi</taxon>
        <taxon>Actinopterygii</taxon>
        <taxon>Neopterygii</taxon>
        <taxon>Teleostei</taxon>
        <taxon>Protacanthopterygii</taxon>
        <taxon>Salmoniformes</taxon>
        <taxon>Salmonidae</taxon>
        <taxon>Salmoninae</taxon>
        <taxon>Oncorhynchus</taxon>
    </lineage>
</organism>
<evidence type="ECO:0000256" key="7">
    <source>
        <dbReference type="ARBA" id="ARBA00022723"/>
    </source>
</evidence>
<evidence type="ECO:0000256" key="1">
    <source>
        <dbReference type="ARBA" id="ARBA00001946"/>
    </source>
</evidence>
<accession>A0A060Z9Q3</accession>
<comment type="catalytic activity">
    <reaction evidence="12">
        <text>a 1,2-diacyl-sn-glycero-3-phosphocholine(out) + ATP + H2O = a 1,2-diacyl-sn-glycero-3-phosphocholine(in) + ADP + phosphate + H(+)</text>
        <dbReference type="Rhea" id="RHEA:38583"/>
        <dbReference type="ChEBI" id="CHEBI:15377"/>
        <dbReference type="ChEBI" id="CHEBI:15378"/>
        <dbReference type="ChEBI" id="CHEBI:30616"/>
        <dbReference type="ChEBI" id="CHEBI:43474"/>
        <dbReference type="ChEBI" id="CHEBI:57643"/>
        <dbReference type="ChEBI" id="CHEBI:456216"/>
    </reaction>
    <physiologicalReaction direction="left-to-right" evidence="12">
        <dbReference type="Rhea" id="RHEA:38584"/>
    </physiologicalReaction>
</comment>
<dbReference type="GO" id="GO:0140327">
    <property type="term" value="F:flippase activity"/>
    <property type="evidence" value="ECO:0007669"/>
    <property type="project" value="UniProtKB-ARBA"/>
</dbReference>
<reference evidence="13" key="1">
    <citation type="journal article" date="2014" name="Nat. Commun.">
        <title>The rainbow trout genome provides novel insights into evolution after whole-genome duplication in vertebrates.</title>
        <authorList>
            <person name="Berthelot C."/>
            <person name="Brunet F."/>
            <person name="Chalopin D."/>
            <person name="Juanchich A."/>
            <person name="Bernard M."/>
            <person name="Noel B."/>
            <person name="Bento P."/>
            <person name="Da Silva C."/>
            <person name="Labadie K."/>
            <person name="Alberti A."/>
            <person name="Aury J.M."/>
            <person name="Louis A."/>
            <person name="Dehais P."/>
            <person name="Bardou P."/>
            <person name="Montfort J."/>
            <person name="Klopp C."/>
            <person name="Cabau C."/>
            <person name="Gaspin C."/>
            <person name="Thorgaard G.H."/>
            <person name="Boussaha M."/>
            <person name="Quillet E."/>
            <person name="Guyomard R."/>
            <person name="Galiana D."/>
            <person name="Bobe J."/>
            <person name="Volff J.N."/>
            <person name="Genet C."/>
            <person name="Wincker P."/>
            <person name="Jaillon O."/>
            <person name="Roest Crollius H."/>
            <person name="Guiguen Y."/>
        </authorList>
    </citation>
    <scope>NUCLEOTIDE SEQUENCE [LARGE SCALE GENOMIC DNA]</scope>
</reference>